<dbReference type="RefSeq" id="XP_003113072.2">
    <property type="nucleotide sequence ID" value="XM_003113024.2"/>
</dbReference>
<evidence type="ECO:0000313" key="3">
    <source>
        <dbReference type="Proteomes" id="UP000483820"/>
    </source>
</evidence>
<comment type="caution">
    <text evidence="2">The sequence shown here is derived from an EMBL/GenBank/DDBJ whole genome shotgun (WGS) entry which is preliminary data.</text>
</comment>
<feature type="region of interest" description="Disordered" evidence="1">
    <location>
        <begin position="86"/>
        <end position="134"/>
    </location>
</feature>
<dbReference type="AlphaFoldDB" id="A0A6A5H1E7"/>
<dbReference type="CTD" id="9825249"/>
<feature type="compositionally biased region" description="Basic and acidic residues" evidence="1">
    <location>
        <begin position="108"/>
        <end position="121"/>
    </location>
</feature>
<name>A0A6A5H1E7_CAERE</name>
<accession>A0A6A5H1E7</accession>
<evidence type="ECO:0000313" key="2">
    <source>
        <dbReference type="EMBL" id="KAF1761538.1"/>
    </source>
</evidence>
<dbReference type="GeneID" id="9825249"/>
<protein>
    <submittedName>
        <fullName evidence="2">Uncharacterized protein</fullName>
    </submittedName>
</protein>
<dbReference type="KEGG" id="crq:GCK72_009794"/>
<dbReference type="Proteomes" id="UP000483820">
    <property type="component" value="Chromosome III"/>
</dbReference>
<organism evidence="2 3">
    <name type="scientific">Caenorhabditis remanei</name>
    <name type="common">Caenorhabditis vulgaris</name>
    <dbReference type="NCBI Taxonomy" id="31234"/>
    <lineage>
        <taxon>Eukaryota</taxon>
        <taxon>Metazoa</taxon>
        <taxon>Ecdysozoa</taxon>
        <taxon>Nematoda</taxon>
        <taxon>Chromadorea</taxon>
        <taxon>Rhabditida</taxon>
        <taxon>Rhabditina</taxon>
        <taxon>Rhabditomorpha</taxon>
        <taxon>Rhabditoidea</taxon>
        <taxon>Rhabditidae</taxon>
        <taxon>Peloderinae</taxon>
        <taxon>Caenorhabditis</taxon>
    </lineage>
</organism>
<dbReference type="EMBL" id="WUAV01000003">
    <property type="protein sequence ID" value="KAF1761538.1"/>
    <property type="molecule type" value="Genomic_DNA"/>
</dbReference>
<sequence length="192" mass="21840">MYRRRILQMNEKELRALTAIVLPGRKGDELRLGEMQEMCIKWLFSNGLSINHVFEIHEDDDEGVFCVMRNTEACWCCPKPSESGTLTDFDRGPIGDNFKRTPSPARKPKIEDTEKEPRVKFELPSPPSSDNSPVVKFSKPSVPTNKIAPITVQPTVISIPDKMKEEKEKEQSTCAYCRRECGLCIVTLCSQF</sequence>
<reference evidence="2 3" key="1">
    <citation type="submission" date="2019-12" db="EMBL/GenBank/DDBJ databases">
        <title>Chromosome-level assembly of the Caenorhabditis remanei genome.</title>
        <authorList>
            <person name="Teterina A.A."/>
            <person name="Willis J.H."/>
            <person name="Phillips P.C."/>
        </authorList>
    </citation>
    <scope>NUCLEOTIDE SEQUENCE [LARGE SCALE GENOMIC DNA]</scope>
    <source>
        <strain evidence="2 3">PX506</strain>
        <tissue evidence="2">Whole organism</tissue>
    </source>
</reference>
<feature type="compositionally biased region" description="Basic and acidic residues" evidence="1">
    <location>
        <begin position="88"/>
        <end position="99"/>
    </location>
</feature>
<proteinExistence type="predicted"/>
<gene>
    <name evidence="2" type="ORF">GCK72_009794</name>
</gene>
<evidence type="ECO:0000256" key="1">
    <source>
        <dbReference type="SAM" id="MobiDB-lite"/>
    </source>
</evidence>